<accession>A0A917URJ9</accession>
<feature type="transmembrane region" description="Helical" evidence="7">
    <location>
        <begin position="171"/>
        <end position="196"/>
    </location>
</feature>
<keyword evidence="4 7" id="KW-1133">Transmembrane helix</keyword>
<comment type="similarity">
    <text evidence="2">Belongs to the autoinducer-2 exporter (AI-2E) (TC 2.A.86) family.</text>
</comment>
<sequence length="407" mass="43177">MWWTRRRSANEASAARAADETIPLESEGREHRNAFLLAGLGGAVLAAFGIAAIGSIFAPVFFALVLTICVHPLRVALEQRGIPRGLATGSVITTVFLLLLAFGYAALVAFGQFADLLPQYAPQLQSAAEAFAVWLETIGISAQPVADAAAEFDPLAIVGFVGELFGSLTGLISVLVIIFTMLLLMAMDAAFLPTLLRQMQPYRPLAVRALSDLAANVRRYMVVTTLLGIAQGLINWFALVLLGVPGAFIWGLLSFLCSFIPNVGYFIAIIPPIVFGALEGGWPTVIAIIVVYGIVNAGVQSVVQPRVVGNAVALSQSITFFSVLFWAIVIGPIGAILAIPLTLLVRMLLVDSHPSMLWMRPVLGDLGETKVIMAESDAELKAARRARKAGQLPAGQPPAGQPPADEG</sequence>
<dbReference type="GO" id="GO:0016020">
    <property type="term" value="C:membrane"/>
    <property type="evidence" value="ECO:0007669"/>
    <property type="project" value="UniProtKB-SubCell"/>
</dbReference>
<reference evidence="8" key="1">
    <citation type="journal article" date="2014" name="Int. J. Syst. Evol. Microbiol.">
        <title>Complete genome sequence of Corynebacterium casei LMG S-19264T (=DSM 44701T), isolated from a smear-ripened cheese.</title>
        <authorList>
            <consortium name="US DOE Joint Genome Institute (JGI-PGF)"/>
            <person name="Walter F."/>
            <person name="Albersmeier A."/>
            <person name="Kalinowski J."/>
            <person name="Ruckert C."/>
        </authorList>
    </citation>
    <scope>NUCLEOTIDE SEQUENCE</scope>
    <source>
        <strain evidence="8">CGMCC 1.8984</strain>
    </source>
</reference>
<dbReference type="RefSeq" id="WP_188743166.1">
    <property type="nucleotide sequence ID" value="NZ_BAABFW010000004.1"/>
</dbReference>
<feature type="transmembrane region" description="Helical" evidence="7">
    <location>
        <begin position="248"/>
        <end position="270"/>
    </location>
</feature>
<feature type="transmembrane region" description="Helical" evidence="7">
    <location>
        <begin position="60"/>
        <end position="77"/>
    </location>
</feature>
<evidence type="ECO:0000256" key="4">
    <source>
        <dbReference type="ARBA" id="ARBA00022989"/>
    </source>
</evidence>
<feature type="transmembrane region" description="Helical" evidence="7">
    <location>
        <begin position="34"/>
        <end position="54"/>
    </location>
</feature>
<reference evidence="8" key="2">
    <citation type="submission" date="2020-09" db="EMBL/GenBank/DDBJ databases">
        <authorList>
            <person name="Sun Q."/>
            <person name="Zhou Y."/>
        </authorList>
    </citation>
    <scope>NUCLEOTIDE SEQUENCE</scope>
    <source>
        <strain evidence="8">CGMCC 1.8984</strain>
    </source>
</reference>
<evidence type="ECO:0000256" key="5">
    <source>
        <dbReference type="ARBA" id="ARBA00023136"/>
    </source>
</evidence>
<name>A0A917URJ9_9MICO</name>
<dbReference type="EMBL" id="BMMD01000009">
    <property type="protein sequence ID" value="GGJ80519.1"/>
    <property type="molecule type" value="Genomic_DNA"/>
</dbReference>
<keyword evidence="9" id="KW-1185">Reference proteome</keyword>
<feature type="transmembrane region" description="Helical" evidence="7">
    <location>
        <begin position="282"/>
        <end position="303"/>
    </location>
</feature>
<dbReference type="AlphaFoldDB" id="A0A917URJ9"/>
<gene>
    <name evidence="8" type="ORF">GCM10011372_18650</name>
</gene>
<evidence type="ECO:0000313" key="8">
    <source>
        <dbReference type="EMBL" id="GGJ80519.1"/>
    </source>
</evidence>
<dbReference type="InterPro" id="IPR002549">
    <property type="entry name" value="AI-2E-like"/>
</dbReference>
<feature type="transmembrane region" description="Helical" evidence="7">
    <location>
        <begin position="323"/>
        <end position="349"/>
    </location>
</feature>
<feature type="transmembrane region" description="Helical" evidence="7">
    <location>
        <begin position="89"/>
        <end position="110"/>
    </location>
</feature>
<comment type="subcellular location">
    <subcellularLocation>
        <location evidence="1">Membrane</location>
        <topology evidence="1">Multi-pass membrane protein</topology>
    </subcellularLocation>
</comment>
<dbReference type="PANTHER" id="PTHR21716">
    <property type="entry name" value="TRANSMEMBRANE PROTEIN"/>
    <property type="match status" value="1"/>
</dbReference>
<keyword evidence="5 7" id="KW-0472">Membrane</keyword>
<evidence type="ECO:0000256" key="6">
    <source>
        <dbReference type="SAM" id="MobiDB-lite"/>
    </source>
</evidence>
<proteinExistence type="inferred from homology"/>
<organism evidence="8 9">
    <name type="scientific">Agromyces bauzanensis</name>
    <dbReference type="NCBI Taxonomy" id="1308924"/>
    <lineage>
        <taxon>Bacteria</taxon>
        <taxon>Bacillati</taxon>
        <taxon>Actinomycetota</taxon>
        <taxon>Actinomycetes</taxon>
        <taxon>Micrococcales</taxon>
        <taxon>Microbacteriaceae</taxon>
        <taxon>Agromyces</taxon>
    </lineage>
</organism>
<dbReference type="Pfam" id="PF01594">
    <property type="entry name" value="AI-2E_transport"/>
    <property type="match status" value="1"/>
</dbReference>
<dbReference type="Proteomes" id="UP000636956">
    <property type="component" value="Unassembled WGS sequence"/>
</dbReference>
<keyword evidence="3 7" id="KW-0812">Transmembrane</keyword>
<evidence type="ECO:0000256" key="2">
    <source>
        <dbReference type="ARBA" id="ARBA00009773"/>
    </source>
</evidence>
<evidence type="ECO:0000256" key="7">
    <source>
        <dbReference type="SAM" id="Phobius"/>
    </source>
</evidence>
<feature type="region of interest" description="Disordered" evidence="6">
    <location>
        <begin position="383"/>
        <end position="407"/>
    </location>
</feature>
<protein>
    <submittedName>
        <fullName evidence="8">AI-2E family transporter</fullName>
    </submittedName>
</protein>
<dbReference type="PANTHER" id="PTHR21716:SF64">
    <property type="entry name" value="AI-2 TRANSPORT PROTEIN TQSA"/>
    <property type="match status" value="1"/>
</dbReference>
<evidence type="ECO:0000256" key="3">
    <source>
        <dbReference type="ARBA" id="ARBA00022692"/>
    </source>
</evidence>
<feature type="transmembrane region" description="Helical" evidence="7">
    <location>
        <begin position="217"/>
        <end position="242"/>
    </location>
</feature>
<evidence type="ECO:0000313" key="9">
    <source>
        <dbReference type="Proteomes" id="UP000636956"/>
    </source>
</evidence>
<dbReference type="GO" id="GO:0055085">
    <property type="term" value="P:transmembrane transport"/>
    <property type="evidence" value="ECO:0007669"/>
    <property type="project" value="TreeGrafter"/>
</dbReference>
<evidence type="ECO:0000256" key="1">
    <source>
        <dbReference type="ARBA" id="ARBA00004141"/>
    </source>
</evidence>
<comment type="caution">
    <text evidence="8">The sequence shown here is derived from an EMBL/GenBank/DDBJ whole genome shotgun (WGS) entry which is preliminary data.</text>
</comment>